<keyword evidence="4 10" id="KW-1133">Transmembrane helix</keyword>
<comment type="subcellular location">
    <subcellularLocation>
        <location evidence="1 10">Cell membrane</location>
        <topology evidence="1 10">Multi-pass membrane protein</topology>
    </subcellularLocation>
</comment>
<dbReference type="KEGG" id="caqu:CAQU_10245"/>
<comment type="catalytic activity">
    <reaction evidence="8">
        <text>fluoride(in) = fluoride(out)</text>
        <dbReference type="Rhea" id="RHEA:76159"/>
        <dbReference type="ChEBI" id="CHEBI:17051"/>
    </reaction>
    <physiologicalReaction direction="left-to-right" evidence="8">
        <dbReference type="Rhea" id="RHEA:76160"/>
    </physiologicalReaction>
</comment>
<feature type="binding site" evidence="10">
    <location>
        <position position="65"/>
    </location>
    <ligand>
        <name>Na(+)</name>
        <dbReference type="ChEBI" id="CHEBI:29101"/>
        <note>structural</note>
    </ligand>
</feature>
<dbReference type="GO" id="GO:0005886">
    <property type="term" value="C:plasma membrane"/>
    <property type="evidence" value="ECO:0007669"/>
    <property type="project" value="UniProtKB-SubCell"/>
</dbReference>
<name>A0A1L7CHP2_9CORY</name>
<protein>
    <recommendedName>
        <fullName evidence="10">Fluoride-specific ion channel FluC</fullName>
    </recommendedName>
</protein>
<reference evidence="11 12" key="1">
    <citation type="submission" date="2014-08" db="EMBL/GenBank/DDBJ databases">
        <title>Complete genome sequence of Corynebacterium aquilae S-613T(T) (=DSM 44791(T)), isolated from the choana of a healthy golden eagle.</title>
        <authorList>
            <person name="Ruckert C."/>
            <person name="Albersmeier A."/>
            <person name="Winkler A."/>
            <person name="Kalinowski J."/>
        </authorList>
    </citation>
    <scope>NUCLEOTIDE SEQUENCE [LARGE SCALE GENOMIC DNA]</scope>
    <source>
        <strain evidence="11 12">S-613</strain>
    </source>
</reference>
<accession>A0A1L7CHP2</accession>
<dbReference type="PANTHER" id="PTHR28259:SF1">
    <property type="entry name" value="FLUORIDE EXPORT PROTEIN 1-RELATED"/>
    <property type="match status" value="1"/>
</dbReference>
<keyword evidence="10" id="KW-0406">Ion transport</keyword>
<organism evidence="11 12">
    <name type="scientific">Corynebacterium aquilae DSM 44791</name>
    <dbReference type="NCBI Taxonomy" id="1431546"/>
    <lineage>
        <taxon>Bacteria</taxon>
        <taxon>Bacillati</taxon>
        <taxon>Actinomycetota</taxon>
        <taxon>Actinomycetes</taxon>
        <taxon>Mycobacteriales</taxon>
        <taxon>Corynebacteriaceae</taxon>
        <taxon>Corynebacterium</taxon>
    </lineage>
</organism>
<feature type="binding site" evidence="10">
    <location>
        <position position="68"/>
    </location>
    <ligand>
        <name>Na(+)</name>
        <dbReference type="ChEBI" id="CHEBI:29101"/>
        <note>structural</note>
    </ligand>
</feature>
<keyword evidence="10" id="KW-0915">Sodium</keyword>
<keyword evidence="6 10" id="KW-0407">Ion channel</keyword>
<keyword evidence="2 10" id="KW-1003">Cell membrane</keyword>
<evidence type="ECO:0000256" key="8">
    <source>
        <dbReference type="ARBA" id="ARBA00035585"/>
    </source>
</evidence>
<evidence type="ECO:0000313" key="11">
    <source>
        <dbReference type="EMBL" id="APT85372.1"/>
    </source>
</evidence>
<evidence type="ECO:0000313" key="12">
    <source>
        <dbReference type="Proteomes" id="UP000185478"/>
    </source>
</evidence>
<dbReference type="AlphaFoldDB" id="A0A1L7CHP2"/>
<feature type="transmembrane region" description="Helical" evidence="10">
    <location>
        <begin position="37"/>
        <end position="68"/>
    </location>
</feature>
<feature type="transmembrane region" description="Helical" evidence="10">
    <location>
        <begin position="6"/>
        <end position="25"/>
    </location>
</feature>
<dbReference type="RefSeq" id="WP_075727358.1">
    <property type="nucleotide sequence ID" value="NZ_CP009245.1"/>
</dbReference>
<evidence type="ECO:0000256" key="9">
    <source>
        <dbReference type="ARBA" id="ARBA00049940"/>
    </source>
</evidence>
<gene>
    <name evidence="10" type="primary">fluC</name>
    <name evidence="10" type="synonym">crcB</name>
    <name evidence="11" type="ORF">CAQU_10245</name>
</gene>
<evidence type="ECO:0000256" key="5">
    <source>
        <dbReference type="ARBA" id="ARBA00023136"/>
    </source>
</evidence>
<dbReference type="HAMAP" id="MF_00454">
    <property type="entry name" value="FluC"/>
    <property type="match status" value="1"/>
</dbReference>
<keyword evidence="5 10" id="KW-0472">Membrane</keyword>
<keyword evidence="3 10" id="KW-0812">Transmembrane</keyword>
<evidence type="ECO:0000256" key="2">
    <source>
        <dbReference type="ARBA" id="ARBA00022475"/>
    </source>
</evidence>
<dbReference type="STRING" id="1431546.CAQU_10245"/>
<evidence type="ECO:0000256" key="6">
    <source>
        <dbReference type="ARBA" id="ARBA00023303"/>
    </source>
</evidence>
<keyword evidence="10" id="KW-0813">Transport</keyword>
<proteinExistence type="inferred from homology"/>
<evidence type="ECO:0000256" key="7">
    <source>
        <dbReference type="ARBA" id="ARBA00035120"/>
    </source>
</evidence>
<dbReference type="Proteomes" id="UP000185478">
    <property type="component" value="Chromosome"/>
</dbReference>
<sequence length="114" mass="11926">MTLLTHTLIPIIVGGFCGGVSRYTLSKLPHGTHVANMFACIVLGIVTAIASHAPWAVFLGVGFAGALSTWSTLAKELGQHFKQHRPTAYLHASIAVTTGMAMFVLGSALGSLVH</sequence>
<comment type="similarity">
    <text evidence="7 10">Belongs to the fluoride channel Fluc/FEX (TC 1.A.43) family.</text>
</comment>
<feature type="transmembrane region" description="Helical" evidence="10">
    <location>
        <begin position="88"/>
        <end position="113"/>
    </location>
</feature>
<evidence type="ECO:0000256" key="4">
    <source>
        <dbReference type="ARBA" id="ARBA00022989"/>
    </source>
</evidence>
<dbReference type="GO" id="GO:0062054">
    <property type="term" value="F:fluoride channel activity"/>
    <property type="evidence" value="ECO:0007669"/>
    <property type="project" value="UniProtKB-UniRule"/>
</dbReference>
<dbReference type="PANTHER" id="PTHR28259">
    <property type="entry name" value="FLUORIDE EXPORT PROTEIN 1-RELATED"/>
    <property type="match status" value="1"/>
</dbReference>
<dbReference type="GO" id="GO:0140114">
    <property type="term" value="P:cellular detoxification of fluoride"/>
    <property type="evidence" value="ECO:0007669"/>
    <property type="project" value="UniProtKB-UniRule"/>
</dbReference>
<dbReference type="EMBL" id="CP009245">
    <property type="protein sequence ID" value="APT85372.1"/>
    <property type="molecule type" value="Genomic_DNA"/>
</dbReference>
<dbReference type="OrthoDB" id="5148600at2"/>
<keyword evidence="12" id="KW-1185">Reference proteome</keyword>
<evidence type="ECO:0000256" key="1">
    <source>
        <dbReference type="ARBA" id="ARBA00004651"/>
    </source>
</evidence>
<keyword evidence="10" id="KW-0479">Metal-binding</keyword>
<comment type="activity regulation">
    <text evidence="10">Na(+) is not transported, but it plays an essential structural role and its presence is essential for fluoride channel function.</text>
</comment>
<comment type="function">
    <text evidence="9 10">Fluoride-specific ion channel. Important for reducing fluoride concentration in the cell, thus reducing its toxicity.</text>
</comment>
<dbReference type="Pfam" id="PF02537">
    <property type="entry name" value="CRCB"/>
    <property type="match status" value="1"/>
</dbReference>
<evidence type="ECO:0000256" key="3">
    <source>
        <dbReference type="ARBA" id="ARBA00022692"/>
    </source>
</evidence>
<evidence type="ECO:0000256" key="10">
    <source>
        <dbReference type="HAMAP-Rule" id="MF_00454"/>
    </source>
</evidence>
<dbReference type="GO" id="GO:0046872">
    <property type="term" value="F:metal ion binding"/>
    <property type="evidence" value="ECO:0007669"/>
    <property type="project" value="UniProtKB-KW"/>
</dbReference>
<dbReference type="InterPro" id="IPR003691">
    <property type="entry name" value="FluC"/>
</dbReference>